<organism evidence="2 3">
    <name type="scientific">Okeanomitos corallinicola TIOX110</name>
    <dbReference type="NCBI Taxonomy" id="3133117"/>
    <lineage>
        <taxon>Bacteria</taxon>
        <taxon>Bacillati</taxon>
        <taxon>Cyanobacteriota</taxon>
        <taxon>Cyanophyceae</taxon>
        <taxon>Nostocales</taxon>
        <taxon>Aphanizomenonaceae</taxon>
        <taxon>Okeanomitos</taxon>
    </lineage>
</organism>
<feature type="domain" description="AAA" evidence="1">
    <location>
        <begin position="3"/>
        <end position="191"/>
    </location>
</feature>
<reference evidence="2 3" key="1">
    <citation type="submission" date="2024-04" db="EMBL/GenBank/DDBJ databases">
        <title>Okeanomitos corallinicola gen. &amp; sp. nov. (Nostocales, Cyanobacteria), a new toxic marine heterocyst-forming cyanobacterium from a coral reef.</title>
        <authorList>
            <person name="Li H."/>
            <person name="Li R."/>
            <person name="Kang J."/>
            <person name="Hii K.S."/>
            <person name="Mohamed H.F."/>
            <person name="Xu X."/>
            <person name="Luo Z."/>
        </authorList>
    </citation>
    <scope>NUCLEOTIDE SEQUENCE [LARGE SCALE GENOMIC DNA]</scope>
    <source>
        <strain evidence="2 3">TIOX110</strain>
    </source>
</reference>
<gene>
    <name evidence="2" type="ORF">WJM97_19250</name>
</gene>
<dbReference type="EMBL" id="CP150886">
    <property type="protein sequence ID" value="WZB87481.1"/>
    <property type="molecule type" value="Genomic_DNA"/>
</dbReference>
<dbReference type="Proteomes" id="UP001483337">
    <property type="component" value="Chromosome"/>
</dbReference>
<name>A0ABZ2UR75_9CYAN</name>
<evidence type="ECO:0000259" key="1">
    <source>
        <dbReference type="Pfam" id="PF13614"/>
    </source>
</evidence>
<dbReference type="Gene3D" id="3.40.50.300">
    <property type="entry name" value="P-loop containing nucleotide triphosphate hydrolases"/>
    <property type="match status" value="1"/>
</dbReference>
<dbReference type="InterPro" id="IPR025669">
    <property type="entry name" value="AAA_dom"/>
</dbReference>
<dbReference type="PANTHER" id="PTHR13696">
    <property type="entry name" value="P-LOOP CONTAINING NUCLEOSIDE TRIPHOSPHATE HYDROLASE"/>
    <property type="match status" value="1"/>
</dbReference>
<evidence type="ECO:0000313" key="3">
    <source>
        <dbReference type="Proteomes" id="UP001483337"/>
    </source>
</evidence>
<proteinExistence type="predicted"/>
<dbReference type="PANTHER" id="PTHR13696:SF99">
    <property type="entry name" value="COBYRINIC ACID AC-DIAMIDE SYNTHASE"/>
    <property type="match status" value="1"/>
</dbReference>
<dbReference type="InterPro" id="IPR027417">
    <property type="entry name" value="P-loop_NTPase"/>
</dbReference>
<sequence>MSAKIIAFFNNKERVGKTSLVYHLAWMYQDLGLRVVAADLDPQANLTAAFLDEERLEQIWLANSETTTVFDCVQPLLKGIGDIDNPHLEYFPESEKLALLVGDLALSGFEDELSAQWLNCLGGGGEERAFRVISAFWRILQNTAIQHKANIILMDLGPNLGAINRAALISADYIVIPMMLDLVSYLALQNIGYPLQSWKKDWKELLSQNRENPFSSLSLPQGNLEPIGYIISQASMRLHSSLNPTYNRFINYIPKTYQGFILNQPIENNIFIEDDPNCLALLKNYQSLMPMAQEAHKPMFHLKPADGAIGAHTKVVRNVYDDFKKLAYKIAERTQVNIPEI</sequence>
<dbReference type="RefSeq" id="WP_353930394.1">
    <property type="nucleotide sequence ID" value="NZ_CP150886.1"/>
</dbReference>
<dbReference type="Pfam" id="PF13614">
    <property type="entry name" value="AAA_31"/>
    <property type="match status" value="1"/>
</dbReference>
<dbReference type="CDD" id="cd02042">
    <property type="entry name" value="ParAB_family"/>
    <property type="match status" value="1"/>
</dbReference>
<protein>
    <submittedName>
        <fullName evidence="2">AAA family ATPase</fullName>
    </submittedName>
</protein>
<dbReference type="SUPFAM" id="SSF52540">
    <property type="entry name" value="P-loop containing nucleoside triphosphate hydrolases"/>
    <property type="match status" value="1"/>
</dbReference>
<dbReference type="InterPro" id="IPR050678">
    <property type="entry name" value="DNA_Partitioning_ATPase"/>
</dbReference>
<keyword evidence="3" id="KW-1185">Reference proteome</keyword>
<evidence type="ECO:0000313" key="2">
    <source>
        <dbReference type="EMBL" id="WZB87481.1"/>
    </source>
</evidence>
<accession>A0ABZ2UR75</accession>